<reference evidence="1" key="1">
    <citation type="submission" date="2015-10" db="EMBL/GenBank/DDBJ databases">
        <authorList>
            <person name="Gilbert D.G."/>
        </authorList>
    </citation>
    <scope>NUCLEOTIDE SEQUENCE</scope>
    <source>
        <strain evidence="1">Phyl III-seqv23</strain>
    </source>
</reference>
<dbReference type="EMBL" id="LN899819">
    <property type="protein sequence ID" value="CUV15666.1"/>
    <property type="molecule type" value="Genomic_DNA"/>
</dbReference>
<gene>
    <name evidence="1" type="ORF">RUN39_v1_1960006</name>
</gene>
<dbReference type="AlphaFoldDB" id="A0A0S4U061"/>
<protein>
    <submittedName>
        <fullName evidence="1">Uncharacterized protein</fullName>
    </submittedName>
</protein>
<evidence type="ECO:0000313" key="1">
    <source>
        <dbReference type="EMBL" id="CUV15666.1"/>
    </source>
</evidence>
<sequence length="34" mass="3815">MLDKGRQNQLALFGQFRTLSNAFAQTFECLHAAS</sequence>
<name>A0A0S4U061_RALSL</name>
<proteinExistence type="predicted"/>
<organism evidence="1">
    <name type="scientific">Ralstonia solanacearum</name>
    <name type="common">Pseudomonas solanacearum</name>
    <dbReference type="NCBI Taxonomy" id="305"/>
    <lineage>
        <taxon>Bacteria</taxon>
        <taxon>Pseudomonadati</taxon>
        <taxon>Pseudomonadota</taxon>
        <taxon>Betaproteobacteria</taxon>
        <taxon>Burkholderiales</taxon>
        <taxon>Burkholderiaceae</taxon>
        <taxon>Ralstonia</taxon>
        <taxon>Ralstonia solanacearum species complex</taxon>
    </lineage>
</organism>
<accession>A0A0S4U061</accession>